<comment type="similarity">
    <text evidence="2">Belongs to the binding-protein-dependent transport system permease family. CysTW subfamily.</text>
</comment>
<evidence type="ECO:0000256" key="8">
    <source>
        <dbReference type="RuleBase" id="RU363032"/>
    </source>
</evidence>
<feature type="domain" description="ABC transmembrane type-1" evidence="9">
    <location>
        <begin position="60"/>
        <end position="248"/>
    </location>
</feature>
<accession>A0A844FHT6</accession>
<dbReference type="Gene3D" id="1.10.3720.10">
    <property type="entry name" value="MetI-like"/>
    <property type="match status" value="1"/>
</dbReference>
<protein>
    <submittedName>
        <fullName evidence="11">ABC transporter permease</fullName>
    </submittedName>
</protein>
<dbReference type="GO" id="GO:0055085">
    <property type="term" value="P:transmembrane transport"/>
    <property type="evidence" value="ECO:0007669"/>
    <property type="project" value="InterPro"/>
</dbReference>
<evidence type="ECO:0000256" key="5">
    <source>
        <dbReference type="ARBA" id="ARBA00022692"/>
    </source>
</evidence>
<dbReference type="PANTHER" id="PTHR43848:SF2">
    <property type="entry name" value="PUTRESCINE TRANSPORT SYSTEM PERMEASE PROTEIN POTI"/>
    <property type="match status" value="1"/>
</dbReference>
<evidence type="ECO:0000256" key="2">
    <source>
        <dbReference type="ARBA" id="ARBA00007069"/>
    </source>
</evidence>
<dbReference type="SUPFAM" id="SSF161098">
    <property type="entry name" value="MetI-like"/>
    <property type="match status" value="1"/>
</dbReference>
<dbReference type="OrthoDB" id="9782004at2"/>
<feature type="transmembrane region" description="Helical" evidence="8">
    <location>
        <begin position="104"/>
        <end position="122"/>
    </location>
</feature>
<feature type="transmembrane region" description="Helical" evidence="8">
    <location>
        <begin position="12"/>
        <end position="30"/>
    </location>
</feature>
<name>A0A844FHT6_9FIRM</name>
<dbReference type="InterPro" id="IPR051789">
    <property type="entry name" value="Bact_Polyamine_Transport"/>
</dbReference>
<dbReference type="Proteomes" id="UP000462760">
    <property type="component" value="Unassembled WGS sequence"/>
</dbReference>
<dbReference type="InterPro" id="IPR035906">
    <property type="entry name" value="MetI-like_sf"/>
</dbReference>
<dbReference type="PANTHER" id="PTHR43848">
    <property type="entry name" value="PUTRESCINE TRANSPORT SYSTEM PERMEASE PROTEIN POTI"/>
    <property type="match status" value="1"/>
</dbReference>
<proteinExistence type="inferred from homology"/>
<feature type="transmembrane region" description="Helical" evidence="8">
    <location>
        <begin position="128"/>
        <end position="148"/>
    </location>
</feature>
<evidence type="ECO:0000313" key="10">
    <source>
        <dbReference type="EMBL" id="MCG4565807.1"/>
    </source>
</evidence>
<keyword evidence="4" id="KW-1003">Cell membrane</keyword>
<evidence type="ECO:0000313" key="12">
    <source>
        <dbReference type="Proteomes" id="UP000462760"/>
    </source>
</evidence>
<dbReference type="EMBL" id="VULR01000009">
    <property type="protein sequence ID" value="MSS43559.1"/>
    <property type="molecule type" value="Genomic_DNA"/>
</dbReference>
<keyword evidence="3 8" id="KW-0813">Transport</keyword>
<organism evidence="11 12">
    <name type="scientific">Anaerosalibacter bizertensis</name>
    <dbReference type="NCBI Taxonomy" id="932217"/>
    <lineage>
        <taxon>Bacteria</taxon>
        <taxon>Bacillati</taxon>
        <taxon>Bacillota</taxon>
        <taxon>Tissierellia</taxon>
        <taxon>Tissierellales</taxon>
        <taxon>Sporanaerobacteraceae</taxon>
        <taxon>Anaerosalibacter</taxon>
    </lineage>
</organism>
<dbReference type="CDD" id="cd06261">
    <property type="entry name" value="TM_PBP2"/>
    <property type="match status" value="1"/>
</dbReference>
<evidence type="ECO:0000256" key="3">
    <source>
        <dbReference type="ARBA" id="ARBA00022448"/>
    </source>
</evidence>
<keyword evidence="13" id="KW-1185">Reference proteome</keyword>
<keyword evidence="7 8" id="KW-0472">Membrane</keyword>
<evidence type="ECO:0000256" key="4">
    <source>
        <dbReference type="ARBA" id="ARBA00022475"/>
    </source>
</evidence>
<evidence type="ECO:0000256" key="6">
    <source>
        <dbReference type="ARBA" id="ARBA00022989"/>
    </source>
</evidence>
<dbReference type="RefSeq" id="WP_154484243.1">
    <property type="nucleotide sequence ID" value="NZ_JAHLOA010000023.1"/>
</dbReference>
<feature type="transmembrane region" description="Helical" evidence="8">
    <location>
        <begin position="225"/>
        <end position="248"/>
    </location>
</feature>
<evidence type="ECO:0000313" key="13">
    <source>
        <dbReference type="Proteomes" id="UP001108123"/>
    </source>
</evidence>
<sequence length="263" mass="29671">MVNKQLKRLYTFLIFLFLYAPIIILMIFSFNSSKSRGVWTGFTFKWYIELFKNEEVLTALYYTLLVAVLASIISTIIGTFAAIGIHNMTSFKKRVVLNLNYLPVLNPDIVTAVSLMLLFRFANIDFGFLTMLLAHITFNIPYVILSILPKLKQLNKHLAEAAMDLGATPFYALRKVIIPEIMPGIVTGALIAFTLSIDDFVISFFTTGPQVTNLSITVYSMARRGINPVINALSTLMFLSVLILLIIINKRTSKDVKHRGDFI</sequence>
<gene>
    <name evidence="11" type="ORF">FYJ27_07440</name>
    <name evidence="10" type="ORF">L0P62_10130</name>
</gene>
<reference evidence="11 12" key="1">
    <citation type="submission" date="2019-08" db="EMBL/GenBank/DDBJ databases">
        <title>In-depth cultivation of the pig gut microbiome towards novel bacterial diversity and tailored functional studies.</title>
        <authorList>
            <person name="Wylensek D."/>
            <person name="Hitch T.C.A."/>
            <person name="Clavel T."/>
        </authorList>
    </citation>
    <scope>NUCLEOTIDE SEQUENCE [LARGE SCALE GENOMIC DNA]</scope>
    <source>
        <strain evidence="11 12">Med78-601-WT-4W-RMD-3</strain>
    </source>
</reference>
<reference evidence="10" key="2">
    <citation type="submission" date="2022-01" db="EMBL/GenBank/DDBJ databases">
        <title>Collection of gut derived symbiotic bacterial strains cultured from healthy donors.</title>
        <authorList>
            <person name="Lin H."/>
            <person name="Kohout C."/>
            <person name="Waligurski E."/>
            <person name="Pamer E.G."/>
        </authorList>
    </citation>
    <scope>NUCLEOTIDE SEQUENCE</scope>
    <source>
        <strain evidence="10">MSK.14.39</strain>
    </source>
</reference>
<feature type="transmembrane region" description="Helical" evidence="8">
    <location>
        <begin position="59"/>
        <end position="83"/>
    </location>
</feature>
<dbReference type="AlphaFoldDB" id="A0A844FHT6"/>
<dbReference type="InterPro" id="IPR000515">
    <property type="entry name" value="MetI-like"/>
</dbReference>
<comment type="subcellular location">
    <subcellularLocation>
        <location evidence="1 8">Cell membrane</location>
        <topology evidence="1 8">Multi-pass membrane protein</topology>
    </subcellularLocation>
</comment>
<evidence type="ECO:0000256" key="7">
    <source>
        <dbReference type="ARBA" id="ARBA00023136"/>
    </source>
</evidence>
<evidence type="ECO:0000259" key="9">
    <source>
        <dbReference type="PROSITE" id="PS50928"/>
    </source>
</evidence>
<comment type="caution">
    <text evidence="11">The sequence shown here is derived from an EMBL/GenBank/DDBJ whole genome shotgun (WGS) entry which is preliminary data.</text>
</comment>
<evidence type="ECO:0000256" key="1">
    <source>
        <dbReference type="ARBA" id="ARBA00004651"/>
    </source>
</evidence>
<evidence type="ECO:0000313" key="11">
    <source>
        <dbReference type="EMBL" id="MSS43559.1"/>
    </source>
</evidence>
<feature type="transmembrane region" description="Helical" evidence="8">
    <location>
        <begin position="184"/>
        <end position="205"/>
    </location>
</feature>
<dbReference type="Proteomes" id="UP001108123">
    <property type="component" value="Unassembled WGS sequence"/>
</dbReference>
<dbReference type="GO" id="GO:0005886">
    <property type="term" value="C:plasma membrane"/>
    <property type="evidence" value="ECO:0007669"/>
    <property type="project" value="UniProtKB-SubCell"/>
</dbReference>
<dbReference type="Pfam" id="PF00528">
    <property type="entry name" value="BPD_transp_1"/>
    <property type="match status" value="1"/>
</dbReference>
<dbReference type="EMBL" id="JAKNID010000054">
    <property type="protein sequence ID" value="MCG4565807.1"/>
    <property type="molecule type" value="Genomic_DNA"/>
</dbReference>
<keyword evidence="6 8" id="KW-1133">Transmembrane helix</keyword>
<dbReference type="PROSITE" id="PS50928">
    <property type="entry name" value="ABC_TM1"/>
    <property type="match status" value="1"/>
</dbReference>
<keyword evidence="5 8" id="KW-0812">Transmembrane</keyword>